<dbReference type="Pfam" id="PF00027">
    <property type="entry name" value="cNMP_binding"/>
    <property type="match status" value="1"/>
</dbReference>
<keyword evidence="7" id="KW-1185">Reference proteome</keyword>
<comment type="catalytic activity">
    <reaction evidence="1">
        <text>ATP + protein L-histidine = ADP + protein N-phospho-L-histidine.</text>
        <dbReference type="EC" id="2.7.13.3"/>
    </reaction>
</comment>
<dbReference type="InterPro" id="IPR004358">
    <property type="entry name" value="Sig_transdc_His_kin-like_C"/>
</dbReference>
<keyword evidence="3" id="KW-0175">Coiled coil</keyword>
<dbReference type="EMBL" id="CP032317">
    <property type="protein sequence ID" value="AYA37916.1"/>
    <property type="molecule type" value="Genomic_DNA"/>
</dbReference>
<protein>
    <recommendedName>
        <fullName evidence="2">histidine kinase</fullName>
        <ecNumber evidence="2">2.7.13.3</ecNumber>
    </recommendedName>
</protein>
<dbReference type="InterPro" id="IPR000595">
    <property type="entry name" value="cNMP-bd_dom"/>
</dbReference>
<gene>
    <name evidence="6" type="ORF">D3Y59_13200</name>
</gene>
<dbReference type="PANTHER" id="PTHR43065">
    <property type="entry name" value="SENSOR HISTIDINE KINASE"/>
    <property type="match status" value="1"/>
</dbReference>
<dbReference type="EC" id="2.7.13.3" evidence="2"/>
<dbReference type="Gene3D" id="1.10.287.130">
    <property type="match status" value="1"/>
</dbReference>
<dbReference type="InterPro" id="IPR003594">
    <property type="entry name" value="HATPase_dom"/>
</dbReference>
<reference evidence="6 7" key="1">
    <citation type="submission" date="2018-09" db="EMBL/GenBank/DDBJ databases">
        <title>Hymenobacter medium sp. nov., isolated from R2A medium.</title>
        <authorList>
            <person name="Yingchao G."/>
        </authorList>
    </citation>
    <scope>NUCLEOTIDE SEQUENCE [LARGE SCALE GENOMIC DNA]</scope>
    <source>
        <strain evidence="7">sh-6</strain>
    </source>
</reference>
<dbReference type="RefSeq" id="WP_119445474.1">
    <property type="nucleotide sequence ID" value="NZ_CP032317.1"/>
</dbReference>
<dbReference type="PANTHER" id="PTHR43065:SF48">
    <property type="entry name" value="HISTIDINE KINASE"/>
    <property type="match status" value="1"/>
</dbReference>
<name>A0A3B7RF95_9BACT</name>
<feature type="domain" description="Histidine kinase" evidence="5">
    <location>
        <begin position="288"/>
        <end position="467"/>
    </location>
</feature>
<dbReference type="OrthoDB" id="9806995at2"/>
<dbReference type="CDD" id="cd00038">
    <property type="entry name" value="CAP_ED"/>
    <property type="match status" value="1"/>
</dbReference>
<keyword evidence="6" id="KW-0418">Kinase</keyword>
<dbReference type="SUPFAM" id="SSF55874">
    <property type="entry name" value="ATPase domain of HSP90 chaperone/DNA topoisomerase II/histidine kinase"/>
    <property type="match status" value="1"/>
</dbReference>
<dbReference type="InterPro" id="IPR014710">
    <property type="entry name" value="RmlC-like_jellyroll"/>
</dbReference>
<dbReference type="InterPro" id="IPR005467">
    <property type="entry name" value="His_kinase_dom"/>
</dbReference>
<dbReference type="InterPro" id="IPR036890">
    <property type="entry name" value="HATPase_C_sf"/>
</dbReference>
<organism evidence="6 7">
    <name type="scientific">Hymenobacter oligotrophus</name>
    <dbReference type="NCBI Taxonomy" id="2319843"/>
    <lineage>
        <taxon>Bacteria</taxon>
        <taxon>Pseudomonadati</taxon>
        <taxon>Bacteroidota</taxon>
        <taxon>Cytophagia</taxon>
        <taxon>Cytophagales</taxon>
        <taxon>Hymenobacteraceae</taxon>
        <taxon>Hymenobacter</taxon>
    </lineage>
</organism>
<evidence type="ECO:0000259" key="5">
    <source>
        <dbReference type="PROSITE" id="PS50109"/>
    </source>
</evidence>
<dbReference type="PROSITE" id="PS50042">
    <property type="entry name" value="CNMP_BINDING_3"/>
    <property type="match status" value="1"/>
</dbReference>
<evidence type="ECO:0000259" key="4">
    <source>
        <dbReference type="PROSITE" id="PS50042"/>
    </source>
</evidence>
<feature type="domain" description="Cyclic nucleotide-binding" evidence="4">
    <location>
        <begin position="19"/>
        <end position="138"/>
    </location>
</feature>
<evidence type="ECO:0000256" key="3">
    <source>
        <dbReference type="SAM" id="Coils"/>
    </source>
</evidence>
<dbReference type="PRINTS" id="PR00344">
    <property type="entry name" value="BCTRLSENSOR"/>
</dbReference>
<feature type="coiled-coil region" evidence="3">
    <location>
        <begin position="287"/>
        <end position="314"/>
    </location>
</feature>
<dbReference type="Gene3D" id="2.60.120.10">
    <property type="entry name" value="Jelly Rolls"/>
    <property type="match status" value="1"/>
</dbReference>
<dbReference type="SUPFAM" id="SSF51206">
    <property type="entry name" value="cAMP-binding domain-like"/>
    <property type="match status" value="1"/>
</dbReference>
<dbReference type="GO" id="GO:0004673">
    <property type="term" value="F:protein histidine kinase activity"/>
    <property type="evidence" value="ECO:0007669"/>
    <property type="project" value="UniProtKB-EC"/>
</dbReference>
<dbReference type="PROSITE" id="PS50109">
    <property type="entry name" value="HIS_KIN"/>
    <property type="match status" value="1"/>
</dbReference>
<dbReference type="Gene3D" id="3.30.565.10">
    <property type="entry name" value="Histidine kinase-like ATPase, C-terminal domain"/>
    <property type="match status" value="1"/>
</dbReference>
<dbReference type="AlphaFoldDB" id="A0A3B7RF95"/>
<dbReference type="KEGG" id="hyh:D3Y59_13200"/>
<sequence length="467" mass="50553">MATSTTPLLTTDDLAIVPALAGLPTEVLAWLLEHGEARLLPAGTELFRPGDPADHMFVLLRGALQLWREQGGQREPFLRFEAPAISGVLPYSRLRQTSATGVVTTDATLLMLHRSQFPALEHQSPELVQRLVGLMSDRVREETRGQERDDKLRALGKLAAGLAHELNNPAAAISRAAADLSARTGAEPMLLQELLAAGVPAEQLPPLLALASRSALASTSLSVLEQADCEEELEDWLRKQGIADAHALAAGLLSGGLDEDTLAPVLTALPRHARQPALRWLEGQLASRQLVRDVQEAARRISELVRNVKDYTHMDRGAGMVPTDVHGGLDSTLALLSYPLRQRHVQVVREYAQGLVLVNGSPGALNQVWTNLIDNAIDALPHDGTLTLRTRREGEFICVCIIDSGTGIAPEVLPHIFEPFYTTKPVGEGTGLGLDIARRIVLSHGGRLQANSEPGRTEFCVWLPLAD</sequence>
<dbReference type="Pfam" id="PF02518">
    <property type="entry name" value="HATPase_c"/>
    <property type="match status" value="1"/>
</dbReference>
<dbReference type="SMART" id="SM00387">
    <property type="entry name" value="HATPase_c"/>
    <property type="match status" value="1"/>
</dbReference>
<dbReference type="InterPro" id="IPR018490">
    <property type="entry name" value="cNMP-bd_dom_sf"/>
</dbReference>
<evidence type="ECO:0000256" key="2">
    <source>
        <dbReference type="ARBA" id="ARBA00012438"/>
    </source>
</evidence>
<keyword evidence="6" id="KW-0808">Transferase</keyword>
<dbReference type="SMART" id="SM00100">
    <property type="entry name" value="cNMP"/>
    <property type="match status" value="1"/>
</dbReference>
<proteinExistence type="predicted"/>
<dbReference type="Proteomes" id="UP000262802">
    <property type="component" value="Chromosome"/>
</dbReference>
<evidence type="ECO:0000256" key="1">
    <source>
        <dbReference type="ARBA" id="ARBA00000085"/>
    </source>
</evidence>
<evidence type="ECO:0000313" key="7">
    <source>
        <dbReference type="Proteomes" id="UP000262802"/>
    </source>
</evidence>
<evidence type="ECO:0000313" key="6">
    <source>
        <dbReference type="EMBL" id="AYA37916.1"/>
    </source>
</evidence>
<accession>A0A3B7RF95</accession>